<sequence length="66" mass="7959">MNKQPTKTKKYRVRRFFKELKRVRWPSNSHNWTSFFKVVVFTVVFTIIIVLFATLIGLLWKTLGLK</sequence>
<dbReference type="InterPro" id="IPR005807">
    <property type="entry name" value="SecE_bac"/>
</dbReference>
<accession>A0A059XQ94</accession>
<comment type="subcellular location">
    <subcellularLocation>
        <location evidence="1">Membrane</location>
    </subcellularLocation>
</comment>
<dbReference type="GO" id="GO:0016020">
    <property type="term" value="C:membrane"/>
    <property type="evidence" value="ECO:0007669"/>
    <property type="project" value="UniProtKB-SubCell"/>
</dbReference>
<dbReference type="KEGG" id="mcr:MCFN_00075"/>
<dbReference type="GO" id="GO:0009306">
    <property type="term" value="P:protein secretion"/>
    <property type="evidence" value="ECO:0007669"/>
    <property type="project" value="InterPro"/>
</dbReference>
<organism evidence="9 10">
    <name type="scientific">Mycoplasmopsis californica</name>
    <dbReference type="NCBI Taxonomy" id="2113"/>
    <lineage>
        <taxon>Bacteria</taxon>
        <taxon>Bacillati</taxon>
        <taxon>Mycoplasmatota</taxon>
        <taxon>Mycoplasmoidales</taxon>
        <taxon>Metamycoplasmataceae</taxon>
        <taxon>Mycoplasmopsis</taxon>
    </lineage>
</organism>
<keyword evidence="7 8" id="KW-0472">Membrane</keyword>
<keyword evidence="2" id="KW-0813">Transport</keyword>
<dbReference type="GO" id="GO:0006605">
    <property type="term" value="P:protein targeting"/>
    <property type="evidence" value="ECO:0007669"/>
    <property type="project" value="InterPro"/>
</dbReference>
<keyword evidence="6" id="KW-0811">Translocation</keyword>
<gene>
    <name evidence="9" type="primary">secE</name>
    <name evidence="9" type="ORF">MCFN_00075</name>
</gene>
<dbReference type="InterPro" id="IPR001901">
    <property type="entry name" value="Translocase_SecE/Sec61-g"/>
</dbReference>
<evidence type="ECO:0000256" key="1">
    <source>
        <dbReference type="ARBA" id="ARBA00004370"/>
    </source>
</evidence>
<keyword evidence="3 8" id="KW-0812">Transmembrane</keyword>
<dbReference type="OrthoDB" id="399914at2"/>
<dbReference type="GO" id="GO:0006886">
    <property type="term" value="P:intracellular protein transport"/>
    <property type="evidence" value="ECO:0007669"/>
    <property type="project" value="InterPro"/>
</dbReference>
<dbReference type="RefSeq" id="WP_038560897.1">
    <property type="nucleotide sequence ID" value="NZ_AP018940.1"/>
</dbReference>
<proteinExistence type="predicted"/>
<dbReference type="Pfam" id="PF00584">
    <property type="entry name" value="SecE"/>
    <property type="match status" value="1"/>
</dbReference>
<protein>
    <submittedName>
        <fullName evidence="9">Preprotein translocase subunit SecE</fullName>
    </submittedName>
</protein>
<feature type="transmembrane region" description="Helical" evidence="8">
    <location>
        <begin position="35"/>
        <end position="60"/>
    </location>
</feature>
<keyword evidence="5 8" id="KW-1133">Transmembrane helix</keyword>
<dbReference type="InterPro" id="IPR038379">
    <property type="entry name" value="SecE_sf"/>
</dbReference>
<dbReference type="EMBL" id="CP007521">
    <property type="protein sequence ID" value="AIA29195.1"/>
    <property type="molecule type" value="Genomic_DNA"/>
</dbReference>
<dbReference type="GO" id="GO:0008320">
    <property type="term" value="F:protein transmembrane transporter activity"/>
    <property type="evidence" value="ECO:0007669"/>
    <property type="project" value="InterPro"/>
</dbReference>
<reference evidence="9 10" key="1">
    <citation type="journal article" date="2014" name="Genome Announc.">
        <title>Complete Genome Sequence of the Bovine Mastitis Pathogen Mycoplasma californicum Strain ST-6T (ATCC 33461T).</title>
        <authorList>
            <person name="Calcutt M.J."/>
            <person name="Foecking M.F."/>
            <person name="Fox L.K."/>
        </authorList>
    </citation>
    <scope>NUCLEOTIDE SEQUENCE [LARGE SCALE GENOMIC DNA]</scope>
    <source>
        <strain evidence="9 10">ST-6</strain>
    </source>
</reference>
<name>A0A059XQ94_9BACT</name>
<evidence type="ECO:0000256" key="8">
    <source>
        <dbReference type="SAM" id="Phobius"/>
    </source>
</evidence>
<dbReference type="Gene3D" id="1.20.5.1030">
    <property type="entry name" value="Preprotein translocase secy subunit"/>
    <property type="match status" value="1"/>
</dbReference>
<dbReference type="eggNOG" id="ENOG5032F0J">
    <property type="taxonomic scope" value="Bacteria"/>
</dbReference>
<evidence type="ECO:0000256" key="7">
    <source>
        <dbReference type="ARBA" id="ARBA00023136"/>
    </source>
</evidence>
<evidence type="ECO:0000256" key="6">
    <source>
        <dbReference type="ARBA" id="ARBA00023010"/>
    </source>
</evidence>
<keyword evidence="10" id="KW-1185">Reference proteome</keyword>
<evidence type="ECO:0000256" key="3">
    <source>
        <dbReference type="ARBA" id="ARBA00022692"/>
    </source>
</evidence>
<keyword evidence="4" id="KW-0653">Protein transport</keyword>
<dbReference type="Proteomes" id="UP000027088">
    <property type="component" value="Chromosome"/>
</dbReference>
<dbReference type="AlphaFoldDB" id="A0A059XQ94"/>
<evidence type="ECO:0000313" key="10">
    <source>
        <dbReference type="Proteomes" id="UP000027088"/>
    </source>
</evidence>
<evidence type="ECO:0000313" key="9">
    <source>
        <dbReference type="EMBL" id="AIA29195.1"/>
    </source>
</evidence>
<evidence type="ECO:0000256" key="5">
    <source>
        <dbReference type="ARBA" id="ARBA00022989"/>
    </source>
</evidence>
<evidence type="ECO:0000256" key="4">
    <source>
        <dbReference type="ARBA" id="ARBA00022927"/>
    </source>
</evidence>
<evidence type="ECO:0000256" key="2">
    <source>
        <dbReference type="ARBA" id="ARBA00022448"/>
    </source>
</evidence>
<dbReference type="NCBIfam" id="TIGR00964">
    <property type="entry name" value="secE_bact"/>
    <property type="match status" value="1"/>
</dbReference>